<dbReference type="RefSeq" id="YP_010648318.1">
    <property type="nucleotide sequence ID" value="NC_070726.1"/>
</dbReference>
<dbReference type="GeneID" id="77923755"/>
<evidence type="ECO:0000313" key="2">
    <source>
        <dbReference type="Proteomes" id="UP000240409"/>
    </source>
</evidence>
<keyword evidence="2" id="KW-1185">Reference proteome</keyword>
<dbReference type="EMBL" id="MG708275">
    <property type="protein sequence ID" value="AUN43455.1"/>
    <property type="molecule type" value="Genomic_DNA"/>
</dbReference>
<dbReference type="KEGG" id="vg:77923755"/>
<name>A0A2I6QR38_9CAUD</name>
<organism evidence="1 2">
    <name type="scientific">Streptococcus phage vB_SthS_VA460</name>
    <dbReference type="NCBI Taxonomy" id="2069609"/>
    <lineage>
        <taxon>Viruses</taxon>
        <taxon>Duplodnaviria</taxon>
        <taxon>Heunggongvirae</taxon>
        <taxon>Uroviricota</taxon>
        <taxon>Caudoviricetes</taxon>
        <taxon>Aliceevansviridae</taxon>
        <taxon>Moineauvirus</taxon>
        <taxon>Moineauvirus VA460</taxon>
    </lineage>
</organism>
<proteinExistence type="predicted"/>
<dbReference type="Proteomes" id="UP000240409">
    <property type="component" value="Segment"/>
</dbReference>
<sequence length="687" mass="76287">MAEFWSNNDRGYRIRLWVDQVGQDKVANTSQVRFQLALLNTTTTFAQYQCSAYIDFEGQRLNWSGSPSVLGWNQTIPLIDQTVTINHDSNGEKTFYFSAQFNGSGGWSPGTLSIGGNSFTLTTIPRGSSVRVSDGFIGNQVDISIDRKIGGATHTLRYAWGNKEGKIADNIGTSYKWTIPEDFANDIPNSTSGRGTIYVDTYINGNFIQTQSTTLTASVITNNLKPSFTGFTLTDTNPTSQRIVPGQTHFVSIMSLVKVTFNGAQAKSGATIAGYYAEIVGANNSVTENGGVFREVSVNKDTEMTLRGRVQDSRGIWSDWIETKLTFLFYFSPALRFEVKRSDKKLDILTIKRFAKIAPLTVNGVQRNTMKLTFTTRKVGSDTEVLDNGEAGGTWSEISEFNASNANLGNRYPADTSYIVIGKLEDEFTSASFQVTVPTDEVIMTYDRQGVGIGKYRERGALDVAGDIYANNSQIQQYQLTENNGTPKWMDGKPNVENANLLDEPGHYYLASYAPGNPNGNWGYLFHYSNYGKNIDGLKEAIQIFWSNNGQMFFRHHRWSKIIDDWEPWKEFAQKDQPVITKEIPVGHGVSANIVRQANMVTLSLIRGVHSVDVGEYMRLVEKIPDGFKPSTTIHLVANKNIANLHMGCAVWHLEADGSIYLSNPSSDGVIHTGTVTYITTDVYPKD</sequence>
<evidence type="ECO:0000313" key="1">
    <source>
        <dbReference type="EMBL" id="AUN43455.1"/>
    </source>
</evidence>
<accession>A0A2I6QR38</accession>
<dbReference type="Pfam" id="PF05895">
    <property type="entry name" value="DUF859"/>
    <property type="match status" value="1"/>
</dbReference>
<dbReference type="InterPro" id="IPR008577">
    <property type="entry name" value="DUF859"/>
</dbReference>
<reference evidence="1 2" key="1">
    <citation type="submission" date="2017-12" db="EMBL/GenBank/DDBJ databases">
        <title>Streptococcus thermophilus bacteriophages and their control in the dairy environment.</title>
        <authorList>
            <person name="Duarte V.S."/>
            <person name="Treu L."/>
            <person name="Giaretta S."/>
            <person name="Campanaro S."/>
            <person name="Vidigal P.M.P."/>
            <person name="Tarrah A."/>
            <person name="Corich V."/>
            <person name="Giacomini A."/>
        </authorList>
    </citation>
    <scope>NUCLEOTIDE SEQUENCE [LARGE SCALE GENOMIC DNA]</scope>
</reference>
<protein>
    <submittedName>
        <fullName evidence="1">Capsid and scaffold protein</fullName>
    </submittedName>
</protein>